<dbReference type="Pfam" id="PF24621">
    <property type="entry name" value="DHQS_C"/>
    <property type="match status" value="1"/>
</dbReference>
<dbReference type="Gene3D" id="1.20.1090.10">
    <property type="entry name" value="Dehydroquinate synthase-like - alpha domain"/>
    <property type="match status" value="1"/>
</dbReference>
<proteinExistence type="predicted"/>
<dbReference type="GO" id="GO:0046872">
    <property type="term" value="F:metal ion binding"/>
    <property type="evidence" value="ECO:0007669"/>
    <property type="project" value="UniProtKB-KW"/>
</dbReference>
<dbReference type="GO" id="GO:0003856">
    <property type="term" value="F:3-dehydroquinate synthase activity"/>
    <property type="evidence" value="ECO:0007669"/>
    <property type="project" value="UniProtKB-UniRule"/>
</dbReference>
<comment type="cofactor">
    <cofactor evidence="3">
        <name>Zn(2+)</name>
        <dbReference type="ChEBI" id="CHEBI:29105"/>
    </cofactor>
</comment>
<keyword evidence="4" id="KW-0479">Metal-binding</keyword>
<keyword evidence="5" id="KW-0547">Nucleotide-binding</keyword>
<dbReference type="PANTHER" id="PTHR43622:SF1">
    <property type="entry name" value="3-DEHYDROQUINATE SYNTHASE"/>
    <property type="match status" value="1"/>
</dbReference>
<evidence type="ECO:0000256" key="5">
    <source>
        <dbReference type="ARBA" id="ARBA00022741"/>
    </source>
</evidence>
<dbReference type="InterPro" id="IPR056179">
    <property type="entry name" value="DHQS_C"/>
</dbReference>
<dbReference type="PANTHER" id="PTHR43622">
    <property type="entry name" value="3-DEHYDROQUINATE SYNTHASE"/>
    <property type="match status" value="1"/>
</dbReference>
<evidence type="ECO:0000256" key="7">
    <source>
        <dbReference type="ARBA" id="ARBA00023027"/>
    </source>
</evidence>
<evidence type="ECO:0000259" key="11">
    <source>
        <dbReference type="Pfam" id="PF01761"/>
    </source>
</evidence>
<evidence type="ECO:0000313" key="13">
    <source>
        <dbReference type="EMBL" id="QGT49661.1"/>
    </source>
</evidence>
<dbReference type="FunFam" id="3.40.50.1970:FF:000007">
    <property type="entry name" value="Pentafunctional AROM polypeptide"/>
    <property type="match status" value="1"/>
</dbReference>
<dbReference type="EC" id="4.2.3.4" evidence="10"/>
<evidence type="ECO:0000256" key="1">
    <source>
        <dbReference type="ARBA" id="ARBA00001911"/>
    </source>
</evidence>
<gene>
    <name evidence="13" type="primary">aroB</name>
    <name evidence="13" type="ORF">Melaina855_0480</name>
</gene>
<dbReference type="CDD" id="cd08195">
    <property type="entry name" value="DHQS"/>
    <property type="match status" value="1"/>
</dbReference>
<dbReference type="GO" id="GO:0000166">
    <property type="term" value="F:nucleotide binding"/>
    <property type="evidence" value="ECO:0007669"/>
    <property type="project" value="UniProtKB-KW"/>
</dbReference>
<feature type="domain" description="3-dehydroquinate synthase C-terminal" evidence="12">
    <location>
        <begin position="178"/>
        <end position="327"/>
    </location>
</feature>
<keyword evidence="9" id="KW-0170">Cobalt</keyword>
<dbReference type="SUPFAM" id="SSF56796">
    <property type="entry name" value="Dehydroquinate synthase-like"/>
    <property type="match status" value="1"/>
</dbReference>
<evidence type="ECO:0000256" key="9">
    <source>
        <dbReference type="ARBA" id="ARBA00023285"/>
    </source>
</evidence>
<dbReference type="GO" id="GO:0005737">
    <property type="term" value="C:cytoplasm"/>
    <property type="evidence" value="ECO:0007669"/>
    <property type="project" value="InterPro"/>
</dbReference>
<keyword evidence="8 13" id="KW-0456">Lyase</keyword>
<protein>
    <recommendedName>
        <fullName evidence="10">3-dehydroquinate synthase</fullName>
        <ecNumber evidence="10">4.2.3.4</ecNumber>
    </recommendedName>
</protein>
<dbReference type="AlphaFoldDB" id="A0A650EKB8"/>
<sequence length="359" mass="41307">MINLSVNINEKEIHYPIYINNSDLNKLKKIILDEINHKNYIVIFSKKVYKLYSKILDFPKEKTLILPDGEHQKNHTNLTKILNFALSKNLKREDSIIAIGGGVIGDITGFAASIYMRGINFIQVPTTLLAATDSSVGGKTAINTKFGKNLIGSFYQPKAVFINVNFLKTLDEKQFKSGLGEVLKYGFIEKSCTPEKDSHLINYLSEHHEKILNKDILTLKELIKMCIELKIAVVQQDEKESGLRKILNYGHTYGHVVENLTNYRKYTHGECVIEGINFALKLAQNLNLISKEYKFLCEDLIKKYEYKPLQKFDKNKILKIIKTDKKSDNEYIKFILATDYATVKEFDFTIKELDEYLTI</sequence>
<dbReference type="InterPro" id="IPR030960">
    <property type="entry name" value="DHQS/DOIS_N"/>
</dbReference>
<dbReference type="EMBL" id="MN577570">
    <property type="protein sequence ID" value="QGT49661.1"/>
    <property type="molecule type" value="Genomic_DNA"/>
</dbReference>
<dbReference type="GO" id="GO:0009073">
    <property type="term" value="P:aromatic amino acid family biosynthetic process"/>
    <property type="evidence" value="ECO:0007669"/>
    <property type="project" value="InterPro"/>
</dbReference>
<dbReference type="InterPro" id="IPR050071">
    <property type="entry name" value="Dehydroquinate_synthase"/>
</dbReference>
<comment type="cofactor">
    <cofactor evidence="1">
        <name>NAD(+)</name>
        <dbReference type="ChEBI" id="CHEBI:57540"/>
    </cofactor>
</comment>
<reference evidence="13" key="1">
    <citation type="journal article" date="2020" name="J. ISSAAS">
        <title>Lactobacilli and other gastrointestinal microbiota of Peromyscus leucopus, reservoir host for agents of Lyme disease and other zoonoses in North America.</title>
        <authorList>
            <person name="Milovic A."/>
            <person name="Bassam K."/>
            <person name="Shao H."/>
            <person name="Chatzistamou I."/>
            <person name="Tufts D.M."/>
            <person name="Diuk-Wasser M."/>
            <person name="Barbour A.G."/>
        </authorList>
    </citation>
    <scope>NUCLEOTIDE SEQUENCE</scope>
    <source>
        <strain evidence="13">LL20</strain>
    </source>
</reference>
<dbReference type="Pfam" id="PF01761">
    <property type="entry name" value="DHQ_synthase"/>
    <property type="match status" value="1"/>
</dbReference>
<feature type="domain" description="3-dehydroquinate synthase N-terminal" evidence="11">
    <location>
        <begin position="64"/>
        <end position="176"/>
    </location>
</feature>
<dbReference type="Gene3D" id="3.40.50.1970">
    <property type="match status" value="1"/>
</dbReference>
<accession>A0A650EKB8</accession>
<evidence type="ECO:0000256" key="10">
    <source>
        <dbReference type="NCBIfam" id="TIGR01357"/>
    </source>
</evidence>
<keyword evidence="7" id="KW-0520">NAD</keyword>
<evidence type="ECO:0000256" key="8">
    <source>
        <dbReference type="ARBA" id="ARBA00023239"/>
    </source>
</evidence>
<evidence type="ECO:0000259" key="12">
    <source>
        <dbReference type="Pfam" id="PF24621"/>
    </source>
</evidence>
<name>A0A650EKB8_9BACT</name>
<evidence type="ECO:0000256" key="2">
    <source>
        <dbReference type="ARBA" id="ARBA00001941"/>
    </source>
</evidence>
<dbReference type="GO" id="GO:0009423">
    <property type="term" value="P:chorismate biosynthetic process"/>
    <property type="evidence" value="ECO:0007669"/>
    <property type="project" value="UniProtKB-UniRule"/>
</dbReference>
<organism evidence="13">
    <name type="scientific">uncultured Candidatus Melainabacteria bacterium</name>
    <dbReference type="NCBI Taxonomy" id="2682970"/>
    <lineage>
        <taxon>Bacteria</taxon>
        <taxon>Bacillati</taxon>
        <taxon>Candidatus Melainabacteria</taxon>
        <taxon>environmental samples</taxon>
    </lineage>
</organism>
<evidence type="ECO:0000256" key="6">
    <source>
        <dbReference type="ARBA" id="ARBA00022833"/>
    </source>
</evidence>
<dbReference type="InterPro" id="IPR030963">
    <property type="entry name" value="DHQ_synth_fam"/>
</dbReference>
<dbReference type="NCBIfam" id="TIGR01357">
    <property type="entry name" value="aroB"/>
    <property type="match status" value="1"/>
</dbReference>
<comment type="cofactor">
    <cofactor evidence="2">
        <name>Co(2+)</name>
        <dbReference type="ChEBI" id="CHEBI:48828"/>
    </cofactor>
</comment>
<keyword evidence="6" id="KW-0862">Zinc</keyword>
<dbReference type="PIRSF" id="PIRSF001455">
    <property type="entry name" value="DHQ_synth"/>
    <property type="match status" value="1"/>
</dbReference>
<evidence type="ECO:0000256" key="4">
    <source>
        <dbReference type="ARBA" id="ARBA00022723"/>
    </source>
</evidence>
<evidence type="ECO:0000256" key="3">
    <source>
        <dbReference type="ARBA" id="ARBA00001947"/>
    </source>
</evidence>
<dbReference type="InterPro" id="IPR016037">
    <property type="entry name" value="DHQ_synth_AroB"/>
</dbReference>